<feature type="transmembrane region" description="Helical" evidence="2">
    <location>
        <begin position="340"/>
        <end position="360"/>
    </location>
</feature>
<feature type="region of interest" description="Disordered" evidence="1">
    <location>
        <begin position="101"/>
        <end position="124"/>
    </location>
</feature>
<dbReference type="OMA" id="TINKGME"/>
<feature type="compositionally biased region" description="Basic and acidic residues" evidence="1">
    <location>
        <begin position="152"/>
        <end position="175"/>
    </location>
</feature>
<evidence type="ECO:0000313" key="3">
    <source>
        <dbReference type="EMBL" id="GAT98522.1"/>
    </source>
</evidence>
<organism evidence="3 4">
    <name type="scientific">Entamoeba histolytica</name>
    <dbReference type="NCBI Taxonomy" id="5759"/>
    <lineage>
        <taxon>Eukaryota</taxon>
        <taxon>Amoebozoa</taxon>
        <taxon>Evosea</taxon>
        <taxon>Archamoebae</taxon>
        <taxon>Mastigamoebida</taxon>
        <taxon>Entamoebidae</taxon>
        <taxon>Entamoeba</taxon>
    </lineage>
</organism>
<feature type="compositionally biased region" description="Basic residues" evidence="1">
    <location>
        <begin position="275"/>
        <end position="289"/>
    </location>
</feature>
<keyword evidence="2" id="KW-0812">Transmembrane</keyword>
<comment type="caution">
    <text evidence="3">The sequence shown here is derived from an EMBL/GenBank/DDBJ whole genome shotgun (WGS) entry which is preliminary data.</text>
</comment>
<proteinExistence type="predicted"/>
<accession>A0A5K1URX9</accession>
<keyword evidence="2" id="KW-0472">Membrane</keyword>
<feature type="compositionally biased region" description="Polar residues" evidence="1">
    <location>
        <begin position="304"/>
        <end position="313"/>
    </location>
</feature>
<gene>
    <name evidence="3" type="ORF">CL6EHI_129300</name>
</gene>
<dbReference type="VEuPathDB" id="AmoebaDB:EHI5A_042230"/>
<dbReference type="AlphaFoldDB" id="A0A5K1URX9"/>
<feature type="compositionally biased region" description="Basic and acidic residues" evidence="1">
    <location>
        <begin position="290"/>
        <end position="302"/>
    </location>
</feature>
<keyword evidence="2" id="KW-1133">Transmembrane helix</keyword>
<evidence type="ECO:0000313" key="4">
    <source>
        <dbReference type="Proteomes" id="UP000078387"/>
    </source>
</evidence>
<reference evidence="3 4" key="1">
    <citation type="submission" date="2016-05" db="EMBL/GenBank/DDBJ databases">
        <title>First whole genome sequencing of Entamoeba histolytica HM1:IMSS-clone-6.</title>
        <authorList>
            <person name="Mukherjee Avik.K."/>
            <person name="Izumyama S."/>
            <person name="Nakada-Tsukui K."/>
            <person name="Nozaki T."/>
        </authorList>
    </citation>
    <scope>NUCLEOTIDE SEQUENCE [LARGE SCALE GENOMIC DNA]</scope>
    <source>
        <strain evidence="3 4">HM1:IMSS clone 6</strain>
    </source>
</reference>
<feature type="region of interest" description="Disordered" evidence="1">
    <location>
        <begin position="269"/>
        <end position="329"/>
    </location>
</feature>
<evidence type="ECO:0000256" key="2">
    <source>
        <dbReference type="SAM" id="Phobius"/>
    </source>
</evidence>
<dbReference type="VEuPathDB" id="AmoebaDB:EHI7A_021890"/>
<protein>
    <submittedName>
        <fullName evidence="3">Uncharacterized protein</fullName>
    </submittedName>
</protein>
<dbReference type="Proteomes" id="UP000078387">
    <property type="component" value="Unassembled WGS sequence"/>
</dbReference>
<sequence length="369" mass="43811">MFSFPKDLNDVPLSYHLQIHNQNYSSKSFHQQEFVIKPTYQIRKEEDLKIKECQKEDHTEPTYHFFKELDLQKQYERIVQLLDPKEDNHLSQLEVKEKTKNYSETEIKSDQTEDKKEIKHQKIEEVKSPERVGKKERRVKTKESKINMNYSTRKDIKNNRNIKRDEKKKEDKENEKHFETIAKELNISHVEELPKTNEIIIDKENEIITEISETTESHKISPFKDLNKTIIKGMEKSSFIGDDKDKVNITTHQSEEKIIEIIKEHNDQLKESPSKYKRKNNKSKKPIKKRNIEVPKIIDESPFKGSSKNVSNHTDLKPPMTKKTKKNEKTDLLSQLEQTWKSGVVMLIIFIVLFTALSIWNDVLNEMMY</sequence>
<dbReference type="VEuPathDB" id="AmoebaDB:EHI_129300"/>
<evidence type="ECO:0000256" key="1">
    <source>
        <dbReference type="SAM" id="MobiDB-lite"/>
    </source>
</evidence>
<dbReference type="EMBL" id="BDEQ01000001">
    <property type="protein sequence ID" value="GAT98522.1"/>
    <property type="molecule type" value="Genomic_DNA"/>
</dbReference>
<dbReference type="VEuPathDB" id="AmoebaDB:KM1_086590"/>
<name>A0A5K1URX9_ENTHI</name>
<feature type="region of interest" description="Disordered" evidence="1">
    <location>
        <begin position="151"/>
        <end position="175"/>
    </location>
</feature>
<dbReference type="VEuPathDB" id="AmoebaDB:EHI8A_018860"/>